<dbReference type="Proteomes" id="UP000199542">
    <property type="component" value="Unassembled WGS sequence"/>
</dbReference>
<feature type="region of interest" description="Disordered" evidence="1">
    <location>
        <begin position="64"/>
        <end position="105"/>
    </location>
</feature>
<feature type="compositionally biased region" description="Basic and acidic residues" evidence="1">
    <location>
        <begin position="73"/>
        <end position="83"/>
    </location>
</feature>
<name>A0A1G4PSS4_9HYPH</name>
<evidence type="ECO:0000313" key="2">
    <source>
        <dbReference type="EMBL" id="SCW35297.1"/>
    </source>
</evidence>
<evidence type="ECO:0000256" key="1">
    <source>
        <dbReference type="SAM" id="MobiDB-lite"/>
    </source>
</evidence>
<evidence type="ECO:0000313" key="3">
    <source>
        <dbReference type="Proteomes" id="UP000199542"/>
    </source>
</evidence>
<organism evidence="2 3">
    <name type="scientific">Rhizobium mongolense subsp. loessense</name>
    <dbReference type="NCBI Taxonomy" id="158890"/>
    <lineage>
        <taxon>Bacteria</taxon>
        <taxon>Pseudomonadati</taxon>
        <taxon>Pseudomonadota</taxon>
        <taxon>Alphaproteobacteria</taxon>
        <taxon>Hyphomicrobiales</taxon>
        <taxon>Rhizobiaceae</taxon>
        <taxon>Rhizobium/Agrobacterium group</taxon>
        <taxon>Rhizobium</taxon>
    </lineage>
</organism>
<sequence>MRNLRFNFLHAALDPVAVSQRFPKCAEWLNWFHHVHGVPSAIFLPQQRQPRPFASVHWRSFPSQARACPGAGGRDDETGDAAKKRPRQAQAATASPSARPHAPATDRSKWSFWRISAVPISHERKTLSLRRSQHLSNVLYTRKPRQLPSRHSLAPLDQEWQNGACESRSLYRQKTVRDLMEFLSAKYRNPHSATICARSSWSGYCLATAWSISASWPSIPAGGISTRRSG</sequence>
<proteinExistence type="predicted"/>
<dbReference type="AlphaFoldDB" id="A0A1G4PSS4"/>
<accession>A0A1G4PSS4</accession>
<gene>
    <name evidence="2" type="ORF">SAMN02927900_00925</name>
</gene>
<reference evidence="2 3" key="1">
    <citation type="submission" date="2016-10" db="EMBL/GenBank/DDBJ databases">
        <authorList>
            <person name="de Groot N.N."/>
        </authorList>
    </citation>
    <scope>NUCLEOTIDE SEQUENCE [LARGE SCALE GENOMIC DNA]</scope>
    <source>
        <strain evidence="2 3">CGMCC 1.3401</strain>
    </source>
</reference>
<protein>
    <submittedName>
        <fullName evidence="2">Uncharacterized protein</fullName>
    </submittedName>
</protein>
<dbReference type="EMBL" id="FMTM01000001">
    <property type="protein sequence ID" value="SCW35297.1"/>
    <property type="molecule type" value="Genomic_DNA"/>
</dbReference>